<dbReference type="Proteomes" id="UP001055811">
    <property type="component" value="Linkage Group LG01"/>
</dbReference>
<keyword evidence="2" id="KW-1185">Reference proteome</keyword>
<dbReference type="EMBL" id="CM042009">
    <property type="protein sequence ID" value="KAI3790557.1"/>
    <property type="molecule type" value="Genomic_DNA"/>
</dbReference>
<accession>A0ACB9H6G4</accession>
<sequence length="77" mass="9032">MGLEHGSLRNRLYIFGIFGIRWGIVADLRRRFASHRPHRPIALHRLQQPAKPSFKKAEHADEDTKKVLTRKAKNQYT</sequence>
<proteinExistence type="predicted"/>
<evidence type="ECO:0000313" key="1">
    <source>
        <dbReference type="EMBL" id="KAI3790557.1"/>
    </source>
</evidence>
<reference evidence="2" key="1">
    <citation type="journal article" date="2022" name="Mol. Ecol. Resour.">
        <title>The genomes of chicory, endive, great burdock and yacon provide insights into Asteraceae palaeo-polyploidization history and plant inulin production.</title>
        <authorList>
            <person name="Fan W."/>
            <person name="Wang S."/>
            <person name="Wang H."/>
            <person name="Wang A."/>
            <person name="Jiang F."/>
            <person name="Liu H."/>
            <person name="Zhao H."/>
            <person name="Xu D."/>
            <person name="Zhang Y."/>
        </authorList>
    </citation>
    <scope>NUCLEOTIDE SEQUENCE [LARGE SCALE GENOMIC DNA]</scope>
    <source>
        <strain evidence="2">cv. Punajuju</strain>
    </source>
</reference>
<comment type="caution">
    <text evidence="1">The sequence shown here is derived from an EMBL/GenBank/DDBJ whole genome shotgun (WGS) entry which is preliminary data.</text>
</comment>
<gene>
    <name evidence="1" type="ORF">L2E82_03677</name>
</gene>
<name>A0ACB9H6G4_CICIN</name>
<reference evidence="1 2" key="2">
    <citation type="journal article" date="2022" name="Mol. Ecol. Resour.">
        <title>The genomes of chicory, endive, great burdock and yacon provide insights into Asteraceae paleo-polyploidization history and plant inulin production.</title>
        <authorList>
            <person name="Fan W."/>
            <person name="Wang S."/>
            <person name="Wang H."/>
            <person name="Wang A."/>
            <person name="Jiang F."/>
            <person name="Liu H."/>
            <person name="Zhao H."/>
            <person name="Xu D."/>
            <person name="Zhang Y."/>
        </authorList>
    </citation>
    <scope>NUCLEOTIDE SEQUENCE [LARGE SCALE GENOMIC DNA]</scope>
    <source>
        <strain evidence="2">cv. Punajuju</strain>
        <tissue evidence="1">Leaves</tissue>
    </source>
</reference>
<protein>
    <submittedName>
        <fullName evidence="1">Uncharacterized protein</fullName>
    </submittedName>
</protein>
<evidence type="ECO:0000313" key="2">
    <source>
        <dbReference type="Proteomes" id="UP001055811"/>
    </source>
</evidence>
<organism evidence="1 2">
    <name type="scientific">Cichorium intybus</name>
    <name type="common">Chicory</name>
    <dbReference type="NCBI Taxonomy" id="13427"/>
    <lineage>
        <taxon>Eukaryota</taxon>
        <taxon>Viridiplantae</taxon>
        <taxon>Streptophyta</taxon>
        <taxon>Embryophyta</taxon>
        <taxon>Tracheophyta</taxon>
        <taxon>Spermatophyta</taxon>
        <taxon>Magnoliopsida</taxon>
        <taxon>eudicotyledons</taxon>
        <taxon>Gunneridae</taxon>
        <taxon>Pentapetalae</taxon>
        <taxon>asterids</taxon>
        <taxon>campanulids</taxon>
        <taxon>Asterales</taxon>
        <taxon>Asteraceae</taxon>
        <taxon>Cichorioideae</taxon>
        <taxon>Cichorieae</taxon>
        <taxon>Cichoriinae</taxon>
        <taxon>Cichorium</taxon>
    </lineage>
</organism>